<dbReference type="AlphaFoldDB" id="A0A0A9GER6"/>
<proteinExistence type="predicted"/>
<sequence>MPTPGTWSRWTTMWRFSCRRTITGCSPSTSSILPGQSNDWFERKT</sequence>
<reference evidence="1" key="1">
    <citation type="submission" date="2014-09" db="EMBL/GenBank/DDBJ databases">
        <authorList>
            <person name="Magalhaes I.L.F."/>
            <person name="Oliveira U."/>
            <person name="Santos F.R."/>
            <person name="Vidigal T.H.D.A."/>
            <person name="Brescovit A.D."/>
            <person name="Santos A.J."/>
        </authorList>
    </citation>
    <scope>NUCLEOTIDE SEQUENCE</scope>
    <source>
        <tissue evidence="1">Shoot tissue taken approximately 20 cm above the soil surface</tissue>
    </source>
</reference>
<dbReference type="EMBL" id="GBRH01174321">
    <property type="protein sequence ID" value="JAE23575.1"/>
    <property type="molecule type" value="Transcribed_RNA"/>
</dbReference>
<accession>A0A0A9GER6</accession>
<reference evidence="1" key="2">
    <citation type="journal article" date="2015" name="Data Brief">
        <title>Shoot transcriptome of the giant reed, Arundo donax.</title>
        <authorList>
            <person name="Barrero R.A."/>
            <person name="Guerrero F.D."/>
            <person name="Moolhuijzen P."/>
            <person name="Goolsby J.A."/>
            <person name="Tidwell J."/>
            <person name="Bellgard S.E."/>
            <person name="Bellgard M.I."/>
        </authorList>
    </citation>
    <scope>NUCLEOTIDE SEQUENCE</scope>
    <source>
        <tissue evidence="1">Shoot tissue taken approximately 20 cm above the soil surface</tissue>
    </source>
</reference>
<name>A0A0A9GER6_ARUDO</name>
<organism evidence="1">
    <name type="scientific">Arundo donax</name>
    <name type="common">Giant reed</name>
    <name type="synonym">Donax arundinaceus</name>
    <dbReference type="NCBI Taxonomy" id="35708"/>
    <lineage>
        <taxon>Eukaryota</taxon>
        <taxon>Viridiplantae</taxon>
        <taxon>Streptophyta</taxon>
        <taxon>Embryophyta</taxon>
        <taxon>Tracheophyta</taxon>
        <taxon>Spermatophyta</taxon>
        <taxon>Magnoliopsida</taxon>
        <taxon>Liliopsida</taxon>
        <taxon>Poales</taxon>
        <taxon>Poaceae</taxon>
        <taxon>PACMAD clade</taxon>
        <taxon>Arundinoideae</taxon>
        <taxon>Arundineae</taxon>
        <taxon>Arundo</taxon>
    </lineage>
</organism>
<evidence type="ECO:0000313" key="1">
    <source>
        <dbReference type="EMBL" id="JAE23575.1"/>
    </source>
</evidence>
<protein>
    <submittedName>
        <fullName evidence="1">Uncharacterized protein</fullName>
    </submittedName>
</protein>